<dbReference type="PANTHER" id="PTHR13466:SF0">
    <property type="entry name" value="SMP-LTD DOMAIN-CONTAINING PROTEIN"/>
    <property type="match status" value="1"/>
</dbReference>
<keyword evidence="5" id="KW-1133">Transmembrane helix</keyword>
<reference evidence="10 11" key="1">
    <citation type="journal article" date="2017" name="PLoS Biol.">
        <title>The sea cucumber genome provides insights into morphological evolution and visceral regeneration.</title>
        <authorList>
            <person name="Zhang X."/>
            <person name="Sun L."/>
            <person name="Yuan J."/>
            <person name="Sun Y."/>
            <person name="Gao Y."/>
            <person name="Zhang L."/>
            <person name="Li S."/>
            <person name="Dai H."/>
            <person name="Hamel J.F."/>
            <person name="Liu C."/>
            <person name="Yu Y."/>
            <person name="Liu S."/>
            <person name="Lin W."/>
            <person name="Guo K."/>
            <person name="Jin S."/>
            <person name="Xu P."/>
            <person name="Storey K.B."/>
            <person name="Huan P."/>
            <person name="Zhang T."/>
            <person name="Zhou Y."/>
            <person name="Zhang J."/>
            <person name="Lin C."/>
            <person name="Li X."/>
            <person name="Xing L."/>
            <person name="Huo D."/>
            <person name="Sun M."/>
            <person name="Wang L."/>
            <person name="Mercier A."/>
            <person name="Li F."/>
            <person name="Yang H."/>
            <person name="Xiang J."/>
        </authorList>
    </citation>
    <scope>NUCLEOTIDE SEQUENCE [LARGE SCALE GENOMIC DNA]</scope>
    <source>
        <strain evidence="10">Shaxun</strain>
        <tissue evidence="10">Muscle</tissue>
    </source>
</reference>
<organism evidence="10 11">
    <name type="scientific">Stichopus japonicus</name>
    <name type="common">Sea cucumber</name>
    <dbReference type="NCBI Taxonomy" id="307972"/>
    <lineage>
        <taxon>Eukaryota</taxon>
        <taxon>Metazoa</taxon>
        <taxon>Echinodermata</taxon>
        <taxon>Eleutherozoa</taxon>
        <taxon>Echinozoa</taxon>
        <taxon>Holothuroidea</taxon>
        <taxon>Aspidochirotacea</taxon>
        <taxon>Aspidochirotida</taxon>
        <taxon>Stichopodidae</taxon>
        <taxon>Apostichopus</taxon>
    </lineage>
</organism>
<comment type="caution">
    <text evidence="10">The sequence shown here is derived from an EMBL/GenBank/DDBJ whole genome shotgun (WGS) entry which is preliminary data.</text>
</comment>
<evidence type="ECO:0000256" key="1">
    <source>
        <dbReference type="ARBA" id="ARBA00004586"/>
    </source>
</evidence>
<keyword evidence="7" id="KW-0446">Lipid-binding</keyword>
<evidence type="ECO:0000256" key="6">
    <source>
        <dbReference type="ARBA" id="ARBA00023055"/>
    </source>
</evidence>
<dbReference type="PROSITE" id="PS51847">
    <property type="entry name" value="SMP"/>
    <property type="match status" value="1"/>
</dbReference>
<comment type="subcellular location">
    <subcellularLocation>
        <location evidence="1">Endoplasmic reticulum membrane</location>
    </subcellularLocation>
</comment>
<name>A0A2G8JWJ0_STIJA</name>
<proteinExistence type="predicted"/>
<evidence type="ECO:0000256" key="7">
    <source>
        <dbReference type="ARBA" id="ARBA00023121"/>
    </source>
</evidence>
<dbReference type="GO" id="GO:0008289">
    <property type="term" value="F:lipid binding"/>
    <property type="evidence" value="ECO:0007669"/>
    <property type="project" value="UniProtKB-KW"/>
</dbReference>
<dbReference type="EMBL" id="MRZV01001159">
    <property type="protein sequence ID" value="PIK40137.1"/>
    <property type="molecule type" value="Genomic_DNA"/>
</dbReference>
<keyword evidence="4" id="KW-0256">Endoplasmic reticulum</keyword>
<dbReference type="OrthoDB" id="26740at2759"/>
<dbReference type="GO" id="GO:0006869">
    <property type="term" value="P:lipid transport"/>
    <property type="evidence" value="ECO:0007669"/>
    <property type="project" value="UniProtKB-KW"/>
</dbReference>
<keyword evidence="11" id="KW-1185">Reference proteome</keyword>
<feature type="domain" description="SMP-LTD" evidence="9">
    <location>
        <begin position="252"/>
        <end position="409"/>
    </location>
</feature>
<sequence length="409" mass="47589">MNELEKEYDQDTYHISQTQSVLLRLEGHILRLSTPRRNIPKRTMWDEEMPKPEFVYQRIFDMRGAEVNLRPEGLVQKRLWSKKYPIFINLPTKGKSRTKRDVQTAFNDETFTDCGDFEVIKDGECEDQQLILFARTGREKEEWFWRFEVAVKHDKVRGRKPIPTLYKKVSLNNNEYRNEKGELHHVKSDTYNPLAKKGMVDFYKFIAKVLPRNKDLKEVSIAPVNVKASGVTYASPTPKEKKSSLEAVGVTLDTPLAWANALIGRIFWDFLREEYWAGVVQTKLQKKLDKLRIPKFIEGLNITDTDLGVNSPIVRRASPPRIDHRGIWVYLDIAYAGSCCITLTKFNPWKLGKREPSEREMDEIAPDPKNPLKKRECISMKLNAITMHILHKEEHLLRILPSSRVLING</sequence>
<gene>
    <name evidence="10" type="ORF">BSL78_23012</name>
</gene>
<keyword evidence="3" id="KW-0812">Transmembrane</keyword>
<keyword evidence="6" id="KW-0445">Lipid transport</keyword>
<keyword evidence="8" id="KW-0472">Membrane</keyword>
<evidence type="ECO:0000313" key="10">
    <source>
        <dbReference type="EMBL" id="PIK40137.1"/>
    </source>
</evidence>
<evidence type="ECO:0000313" key="11">
    <source>
        <dbReference type="Proteomes" id="UP000230750"/>
    </source>
</evidence>
<dbReference type="CDD" id="cd21675">
    <property type="entry name" value="SMP_TEX2"/>
    <property type="match status" value="1"/>
</dbReference>
<dbReference type="STRING" id="307972.A0A2G8JWJ0"/>
<evidence type="ECO:0000259" key="9">
    <source>
        <dbReference type="PROSITE" id="PS51847"/>
    </source>
</evidence>
<dbReference type="PANTHER" id="PTHR13466">
    <property type="entry name" value="TEX2 PROTEIN-RELATED"/>
    <property type="match status" value="1"/>
</dbReference>
<accession>A0A2G8JWJ0</accession>
<dbReference type="InterPro" id="IPR031468">
    <property type="entry name" value="SMP_LBD"/>
</dbReference>
<dbReference type="Proteomes" id="UP000230750">
    <property type="component" value="Unassembled WGS sequence"/>
</dbReference>
<evidence type="ECO:0000256" key="4">
    <source>
        <dbReference type="ARBA" id="ARBA00022824"/>
    </source>
</evidence>
<protein>
    <submittedName>
        <fullName evidence="10">Putative testis-expressed sequence 2 protein isoform X3</fullName>
    </submittedName>
</protein>
<evidence type="ECO:0000256" key="8">
    <source>
        <dbReference type="ARBA" id="ARBA00023136"/>
    </source>
</evidence>
<evidence type="ECO:0000256" key="3">
    <source>
        <dbReference type="ARBA" id="ARBA00022692"/>
    </source>
</evidence>
<keyword evidence="2" id="KW-0813">Transport</keyword>
<evidence type="ECO:0000256" key="5">
    <source>
        <dbReference type="ARBA" id="ARBA00022989"/>
    </source>
</evidence>
<dbReference type="AlphaFoldDB" id="A0A2G8JWJ0"/>
<dbReference type="GO" id="GO:0005789">
    <property type="term" value="C:endoplasmic reticulum membrane"/>
    <property type="evidence" value="ECO:0007669"/>
    <property type="project" value="UniProtKB-SubCell"/>
</dbReference>
<evidence type="ECO:0000256" key="2">
    <source>
        <dbReference type="ARBA" id="ARBA00022448"/>
    </source>
</evidence>